<sequence length="317" mass="32873">MTANWLRRTAVLAACASAAVLAACGSSNVESAVSPTRFVAFGDGLSDLGENGSRYTVNDGSTNIWTQQLAASYGRTLTTASAGGTSYATGNARIALKPDAAGSNATRTVTEQVDAFLATNTISQTDVLVISGGTSDVLANYAAFQAGTLTSAQFLANMVTAGQQLATQTRRLVTAGARYVVASGTYDLSRSPLAIGRASTDILGQASTEFNKALLLNIADLGSNVLYVDGAYYYNLLTGLPGNYSLNDGTTSVCTSVDSGAGIGTGIGQVSSARCNTGTLKAGLDYSKYVFADSVYVTPQAQRLFGTYAYDRLRTRF</sequence>
<proteinExistence type="predicted"/>
<name>A0A318SFD0_9BURK</name>
<evidence type="ECO:0000313" key="4">
    <source>
        <dbReference type="Proteomes" id="UP000247540"/>
    </source>
</evidence>
<dbReference type="GO" id="GO:0016788">
    <property type="term" value="F:hydrolase activity, acting on ester bonds"/>
    <property type="evidence" value="ECO:0007669"/>
    <property type="project" value="UniProtKB-ARBA"/>
</dbReference>
<dbReference type="OrthoDB" id="9148933at2"/>
<evidence type="ECO:0000256" key="2">
    <source>
        <dbReference type="SAM" id="SignalP"/>
    </source>
</evidence>
<dbReference type="PANTHER" id="PTHR45642">
    <property type="entry name" value="GDSL ESTERASE/LIPASE EXL3"/>
    <property type="match status" value="1"/>
</dbReference>
<feature type="chain" id="PRO_5016385949" evidence="2">
    <location>
        <begin position="23"/>
        <end position="317"/>
    </location>
</feature>
<dbReference type="AlphaFoldDB" id="A0A318SFD0"/>
<dbReference type="PANTHER" id="PTHR45642:SF139">
    <property type="entry name" value="SGNH HYDROLASE-TYPE ESTERASE DOMAIN-CONTAINING PROTEIN"/>
    <property type="match status" value="1"/>
</dbReference>
<accession>A0A318SFD0</accession>
<reference evidence="3 4" key="1">
    <citation type="submission" date="2018-06" db="EMBL/GenBank/DDBJ databases">
        <title>Genomic Encyclopedia of Type Strains, Phase III (KMG-III): the genomes of soil and plant-associated and newly described type strains.</title>
        <authorList>
            <person name="Whitman W."/>
        </authorList>
    </citation>
    <scope>NUCLEOTIDE SEQUENCE [LARGE SCALE GENOMIC DNA]</scope>
    <source>
        <strain evidence="3 4">CECT 7646</strain>
    </source>
</reference>
<keyword evidence="1 2" id="KW-0732">Signal</keyword>
<dbReference type="EMBL" id="QJTC01000022">
    <property type="protein sequence ID" value="PYE74971.1"/>
    <property type="molecule type" value="Genomic_DNA"/>
</dbReference>
<evidence type="ECO:0000256" key="1">
    <source>
        <dbReference type="ARBA" id="ARBA00022729"/>
    </source>
</evidence>
<feature type="signal peptide" evidence="2">
    <location>
        <begin position="1"/>
        <end position="22"/>
    </location>
</feature>
<dbReference type="SUPFAM" id="SSF52266">
    <property type="entry name" value="SGNH hydrolase"/>
    <property type="match status" value="1"/>
</dbReference>
<gene>
    <name evidence="3" type="ORF">DFQ15_12253</name>
</gene>
<protein>
    <submittedName>
        <fullName evidence="3">Phospholipase/lecithinase/hemolysin</fullName>
    </submittedName>
</protein>
<keyword evidence="4" id="KW-1185">Reference proteome</keyword>
<dbReference type="Proteomes" id="UP000247540">
    <property type="component" value="Unassembled WGS sequence"/>
</dbReference>
<evidence type="ECO:0000313" key="3">
    <source>
        <dbReference type="EMBL" id="PYE74971.1"/>
    </source>
</evidence>
<dbReference type="CDD" id="cd01847">
    <property type="entry name" value="Triacylglycerol_lipase_like"/>
    <property type="match status" value="1"/>
</dbReference>
<dbReference type="PROSITE" id="PS51257">
    <property type="entry name" value="PROKAR_LIPOPROTEIN"/>
    <property type="match status" value="1"/>
</dbReference>
<dbReference type="InterPro" id="IPR036514">
    <property type="entry name" value="SGNH_hydro_sf"/>
</dbReference>
<organism evidence="3 4">
    <name type="scientific">Xylophilus ampelinus</name>
    <dbReference type="NCBI Taxonomy" id="54067"/>
    <lineage>
        <taxon>Bacteria</taxon>
        <taxon>Pseudomonadati</taxon>
        <taxon>Pseudomonadota</taxon>
        <taxon>Betaproteobacteria</taxon>
        <taxon>Burkholderiales</taxon>
        <taxon>Xylophilus</taxon>
    </lineage>
</organism>
<dbReference type="RefSeq" id="WP_110466491.1">
    <property type="nucleotide sequence ID" value="NZ_JAMOFZ010000021.1"/>
</dbReference>
<comment type="caution">
    <text evidence="3">The sequence shown here is derived from an EMBL/GenBank/DDBJ whole genome shotgun (WGS) entry which is preliminary data.</text>
</comment>
<dbReference type="InterPro" id="IPR050592">
    <property type="entry name" value="GDSL_lipolytic_enzyme"/>
</dbReference>
<dbReference type="Gene3D" id="3.40.50.1110">
    <property type="entry name" value="SGNH hydrolase"/>
    <property type="match status" value="1"/>
</dbReference>